<dbReference type="Proteomes" id="UP000823674">
    <property type="component" value="Chromosome A02"/>
</dbReference>
<dbReference type="PANTHER" id="PTHR48449">
    <property type="entry name" value="DUF1985 DOMAIN-CONTAINING PROTEIN"/>
    <property type="match status" value="1"/>
</dbReference>
<accession>A0ABQ7NJM5</accession>
<dbReference type="Pfam" id="PF02902">
    <property type="entry name" value="Peptidase_C48"/>
    <property type="match status" value="1"/>
</dbReference>
<keyword evidence="2" id="KW-0645">Protease</keyword>
<comment type="caution">
    <text evidence="6">The sequence shown here is derived from an EMBL/GenBank/DDBJ whole genome shotgun (WGS) entry which is preliminary data.</text>
</comment>
<comment type="similarity">
    <text evidence="1">Belongs to the peptidase C48 family.</text>
</comment>
<sequence length="719" mass="82431">MEWDLVEKILKANINVYHTTRFEFEFSNKSLLQLAEPKQWTTTYQMELLVHMLSARHSDILQREHAAFAPPTLTKIIQDNHVDFSKSRKKNTFVWDANLVDIVLLPGKKWMEDVHTIYTPMLWNDSHWVGLAINLDLGLVKILDPLPSLYGVRRVAKFMKPLVDSLPYVAKKVAMCEHTQFRGLKPFMWKRIPELYTNTRSGDCGPVSMKFLEMHAHGDPPPQMSSITDRIVDNIRKQYAMDIYKTIKILKQIRKHELFLLFLTIQHKESNCWHPNYLLVWIEADYIRGSDERESLPKRKTEHHLFKWVDEAIVDKVNMVDAKHNQLKEDVDSFKIYTTQRLEKHAIQFDKALLQLNSLIADKATSSGTNDNSTVATEDTLQSPNQPSDANNSRAQLINIAVAAIAAKKKPTATPEPDSPQDASGSFQPDLRLPPRLFATDRFPTKRLNIYSSPEILPFLRHVLRDTKEFQIIRESCFGKLFDIPARQCPVSAKLIHSFLTRQLICLPKNTLWSVFGGNPLRYGLQEFGTVTGLNCASFPEGYHPDTAKPVVAGKDEVWKRLLQGFPLTLQLVAFRAIPQLLSFIPAQPDQRTLMDLEDGYLPQHKSINSISIRRVEFSSDLALSPIIPIESQPQSGWGEWPNDPKDDCVIYMEQLIADQFTFNKGMWPAGITTEPLLNKPKARGHRKGMFPTRVKQSLKPKKVIKKDTSSRKQRRISS</sequence>
<dbReference type="InterPro" id="IPR038765">
    <property type="entry name" value="Papain-like_cys_pep_sf"/>
</dbReference>
<feature type="domain" description="Ubiquitin-like protease family profile" evidence="5">
    <location>
        <begin position="24"/>
        <end position="215"/>
    </location>
</feature>
<dbReference type="PROSITE" id="PS50600">
    <property type="entry name" value="ULP_PROTEASE"/>
    <property type="match status" value="1"/>
</dbReference>
<dbReference type="InterPro" id="IPR015410">
    <property type="entry name" value="DUF1985"/>
</dbReference>
<evidence type="ECO:0000313" key="7">
    <source>
        <dbReference type="Proteomes" id="UP000823674"/>
    </source>
</evidence>
<evidence type="ECO:0000313" key="6">
    <source>
        <dbReference type="EMBL" id="KAG5411087.1"/>
    </source>
</evidence>
<feature type="region of interest" description="Disordered" evidence="4">
    <location>
        <begin position="365"/>
        <end position="391"/>
    </location>
</feature>
<keyword evidence="7" id="KW-1185">Reference proteome</keyword>
<feature type="region of interest" description="Disordered" evidence="4">
    <location>
        <begin position="680"/>
        <end position="719"/>
    </location>
</feature>
<evidence type="ECO:0000256" key="3">
    <source>
        <dbReference type="ARBA" id="ARBA00022801"/>
    </source>
</evidence>
<dbReference type="Gene3D" id="3.40.395.10">
    <property type="entry name" value="Adenoviral Proteinase, Chain A"/>
    <property type="match status" value="1"/>
</dbReference>
<protein>
    <recommendedName>
        <fullName evidence="5">Ubiquitin-like protease family profile domain-containing protein</fullName>
    </recommendedName>
</protein>
<feature type="region of interest" description="Disordered" evidence="4">
    <location>
        <begin position="409"/>
        <end position="433"/>
    </location>
</feature>
<proteinExistence type="inferred from homology"/>
<dbReference type="SUPFAM" id="SSF54001">
    <property type="entry name" value="Cysteine proteinases"/>
    <property type="match status" value="1"/>
</dbReference>
<dbReference type="InterPro" id="IPR003653">
    <property type="entry name" value="Peptidase_C48_C"/>
</dbReference>
<dbReference type="PANTHER" id="PTHR48449:SF1">
    <property type="entry name" value="DUF1985 DOMAIN-CONTAINING PROTEIN"/>
    <property type="match status" value="1"/>
</dbReference>
<evidence type="ECO:0000259" key="5">
    <source>
        <dbReference type="PROSITE" id="PS50600"/>
    </source>
</evidence>
<name>A0ABQ7NJM5_BRACM</name>
<evidence type="ECO:0000256" key="2">
    <source>
        <dbReference type="ARBA" id="ARBA00022670"/>
    </source>
</evidence>
<evidence type="ECO:0000256" key="4">
    <source>
        <dbReference type="SAM" id="MobiDB-lite"/>
    </source>
</evidence>
<evidence type="ECO:0000256" key="1">
    <source>
        <dbReference type="ARBA" id="ARBA00005234"/>
    </source>
</evidence>
<reference evidence="6 7" key="1">
    <citation type="submission" date="2021-03" db="EMBL/GenBank/DDBJ databases">
        <authorList>
            <person name="King G.J."/>
            <person name="Bancroft I."/>
            <person name="Baten A."/>
            <person name="Bloomfield J."/>
            <person name="Borpatragohain P."/>
            <person name="He Z."/>
            <person name="Irish N."/>
            <person name="Irwin J."/>
            <person name="Liu K."/>
            <person name="Mauleon R.P."/>
            <person name="Moore J."/>
            <person name="Morris R."/>
            <person name="Ostergaard L."/>
            <person name="Wang B."/>
            <person name="Wells R."/>
        </authorList>
    </citation>
    <scope>NUCLEOTIDE SEQUENCE [LARGE SCALE GENOMIC DNA]</scope>
    <source>
        <strain evidence="6">R-o-18</strain>
        <tissue evidence="6">Leaf</tissue>
    </source>
</reference>
<dbReference type="EMBL" id="JADBGQ010000002">
    <property type="protein sequence ID" value="KAG5411087.1"/>
    <property type="molecule type" value="Genomic_DNA"/>
</dbReference>
<organism evidence="6 7">
    <name type="scientific">Brassica rapa subsp. trilocularis</name>
    <dbReference type="NCBI Taxonomy" id="1813537"/>
    <lineage>
        <taxon>Eukaryota</taxon>
        <taxon>Viridiplantae</taxon>
        <taxon>Streptophyta</taxon>
        <taxon>Embryophyta</taxon>
        <taxon>Tracheophyta</taxon>
        <taxon>Spermatophyta</taxon>
        <taxon>Magnoliopsida</taxon>
        <taxon>eudicotyledons</taxon>
        <taxon>Gunneridae</taxon>
        <taxon>Pentapetalae</taxon>
        <taxon>rosids</taxon>
        <taxon>malvids</taxon>
        <taxon>Brassicales</taxon>
        <taxon>Brassicaceae</taxon>
        <taxon>Brassiceae</taxon>
        <taxon>Brassica</taxon>
    </lineage>
</organism>
<gene>
    <name evidence="6" type="primary">A02g509250.1_BraROA</name>
    <name evidence="6" type="ORF">IGI04_007406</name>
</gene>
<keyword evidence="3" id="KW-0378">Hydrolase</keyword>
<dbReference type="Pfam" id="PF09331">
    <property type="entry name" value="DUF1985"/>
    <property type="match status" value="1"/>
</dbReference>